<evidence type="ECO:0000256" key="5">
    <source>
        <dbReference type="ARBA" id="ARBA00023136"/>
    </source>
</evidence>
<dbReference type="Proteomes" id="UP000277212">
    <property type="component" value="Unassembled WGS sequence"/>
</dbReference>
<dbReference type="GO" id="GO:0022857">
    <property type="term" value="F:transmembrane transporter activity"/>
    <property type="evidence" value="ECO:0007669"/>
    <property type="project" value="InterPro"/>
</dbReference>
<feature type="transmembrane region" description="Helical" evidence="8">
    <location>
        <begin position="316"/>
        <end position="339"/>
    </location>
</feature>
<evidence type="ECO:0000256" key="4">
    <source>
        <dbReference type="ARBA" id="ARBA00022989"/>
    </source>
</evidence>
<dbReference type="InterPro" id="IPR036259">
    <property type="entry name" value="MFS_trans_sf"/>
</dbReference>
<dbReference type="SUPFAM" id="SSF103473">
    <property type="entry name" value="MFS general substrate transporter"/>
    <property type="match status" value="1"/>
</dbReference>
<dbReference type="AlphaFoldDB" id="A0A3M2SJL3"/>
<organism evidence="10 11">
    <name type="scientific">Fusarium kuroshium</name>
    <dbReference type="NCBI Taxonomy" id="2010991"/>
    <lineage>
        <taxon>Eukaryota</taxon>
        <taxon>Fungi</taxon>
        <taxon>Dikarya</taxon>
        <taxon>Ascomycota</taxon>
        <taxon>Pezizomycotina</taxon>
        <taxon>Sordariomycetes</taxon>
        <taxon>Hypocreomycetidae</taxon>
        <taxon>Hypocreales</taxon>
        <taxon>Nectriaceae</taxon>
        <taxon>Fusarium</taxon>
        <taxon>Fusarium solani species complex</taxon>
    </lineage>
</organism>
<comment type="caution">
    <text evidence="10">The sequence shown here is derived from an EMBL/GenBank/DDBJ whole genome shotgun (WGS) entry which is preliminary data.</text>
</comment>
<evidence type="ECO:0000256" key="7">
    <source>
        <dbReference type="ARBA" id="ARBA00037968"/>
    </source>
</evidence>
<accession>A0A3M2SJL3</accession>
<dbReference type="PANTHER" id="PTHR43791:SF103">
    <property type="entry name" value="MAJOR FACILITATOR SUPERFAMILY (MFS) PROFILE DOMAIN-CONTAINING PROTEIN-RELATED"/>
    <property type="match status" value="1"/>
</dbReference>
<gene>
    <name evidence="10" type="ORF">CDV36_002584</name>
</gene>
<dbReference type="PANTHER" id="PTHR43791">
    <property type="entry name" value="PERMEASE-RELATED"/>
    <property type="match status" value="1"/>
</dbReference>
<keyword evidence="6" id="KW-0325">Glycoprotein</keyword>
<feature type="transmembrane region" description="Helical" evidence="8">
    <location>
        <begin position="405"/>
        <end position="425"/>
    </location>
</feature>
<dbReference type="PROSITE" id="PS50850">
    <property type="entry name" value="MFS"/>
    <property type="match status" value="1"/>
</dbReference>
<proteinExistence type="inferred from homology"/>
<evidence type="ECO:0000256" key="1">
    <source>
        <dbReference type="ARBA" id="ARBA00004141"/>
    </source>
</evidence>
<feature type="transmembrane region" description="Helical" evidence="8">
    <location>
        <begin position="346"/>
        <end position="365"/>
    </location>
</feature>
<dbReference type="InterPro" id="IPR020846">
    <property type="entry name" value="MFS_dom"/>
</dbReference>
<dbReference type="Gene3D" id="1.20.1250.20">
    <property type="entry name" value="MFS general substrate transporter like domains"/>
    <property type="match status" value="1"/>
</dbReference>
<dbReference type="InterPro" id="IPR011701">
    <property type="entry name" value="MFS"/>
</dbReference>
<sequence length="501" mass="55281">MSEPHTKKRQSEDGDAAVSVNVGAMEKEMMDDTSVPALSAEEDAQILRKIDLYLIPIFLFSYLFQTLDKQALGFSAIMGLEEDLNLSGSQYSWASSIYYFGYLVFSYPASYLIVKLPLGKLIATACTMWGAVLIASAGSFNASGLLAARFFLGVAEASIAPGLATMVSMWYKKSEQPLRHGVWFMGNVMAGFFSSLLSYAISFIKADISPWQILFILFGSVTMLWGLCLLWLIPDHPTTARFLSPEQREKAVIRVATNMTSVKNDAFKKYQLLEGIADIKMWLLVLIMLSSNLANGLQSFQSIILKGFGFSKVHTYLIQMISTAFQALAVIIATVGSTYIKKSRTYFMVAIYAVGIAGAVMVQKIDSEHLWARFFGFCLCVSFVGNFPMVFAMSTANFAGFTKKATVNAAIFVAYCAANIASPQLFKASEAPTYESGFTACIICLSAAAFLSGVLRFYLIWENKKRDQLHGVPENNPEEVDLAQNLADKTDAELPEFRYSI</sequence>
<dbReference type="OrthoDB" id="6730379at2759"/>
<evidence type="ECO:0000256" key="3">
    <source>
        <dbReference type="ARBA" id="ARBA00022692"/>
    </source>
</evidence>
<keyword evidence="2" id="KW-0813">Transport</keyword>
<feature type="transmembrane region" description="Helical" evidence="8">
    <location>
        <begin position="182"/>
        <end position="201"/>
    </location>
</feature>
<feature type="transmembrane region" description="Helical" evidence="8">
    <location>
        <begin position="97"/>
        <end position="114"/>
    </location>
</feature>
<feature type="transmembrane region" description="Helical" evidence="8">
    <location>
        <begin position="213"/>
        <end position="233"/>
    </location>
</feature>
<dbReference type="Pfam" id="PF07690">
    <property type="entry name" value="MFS_1"/>
    <property type="match status" value="1"/>
</dbReference>
<comment type="similarity">
    <text evidence="7">Belongs to the major facilitator superfamily. Allantoate permease family.</text>
</comment>
<dbReference type="GO" id="GO:0016020">
    <property type="term" value="C:membrane"/>
    <property type="evidence" value="ECO:0007669"/>
    <property type="project" value="UniProtKB-SubCell"/>
</dbReference>
<comment type="subcellular location">
    <subcellularLocation>
        <location evidence="1">Membrane</location>
        <topology evidence="1">Multi-pass membrane protein</topology>
    </subcellularLocation>
</comment>
<feature type="transmembrane region" description="Helical" evidence="8">
    <location>
        <begin position="146"/>
        <end position="170"/>
    </location>
</feature>
<protein>
    <recommendedName>
        <fullName evidence="9">Major facilitator superfamily (MFS) profile domain-containing protein</fullName>
    </recommendedName>
</protein>
<keyword evidence="3 8" id="KW-0812">Transmembrane</keyword>
<feature type="domain" description="Major facilitator superfamily (MFS) profile" evidence="9">
    <location>
        <begin position="54"/>
        <end position="464"/>
    </location>
</feature>
<keyword evidence="11" id="KW-1185">Reference proteome</keyword>
<dbReference type="FunFam" id="1.20.1250.20:FF:000064">
    <property type="entry name" value="MFS allantoate transporter"/>
    <property type="match status" value="1"/>
</dbReference>
<keyword evidence="4 8" id="KW-1133">Transmembrane helix</keyword>
<evidence type="ECO:0000259" key="9">
    <source>
        <dbReference type="PROSITE" id="PS50850"/>
    </source>
</evidence>
<feature type="transmembrane region" description="Helical" evidence="8">
    <location>
        <begin position="371"/>
        <end position="393"/>
    </location>
</feature>
<evidence type="ECO:0000313" key="10">
    <source>
        <dbReference type="EMBL" id="RMJ17740.1"/>
    </source>
</evidence>
<keyword evidence="5 8" id="KW-0472">Membrane</keyword>
<evidence type="ECO:0000256" key="2">
    <source>
        <dbReference type="ARBA" id="ARBA00022448"/>
    </source>
</evidence>
<reference evidence="10 11" key="1">
    <citation type="submission" date="2017-06" db="EMBL/GenBank/DDBJ databases">
        <title>Comparative genomic analysis of Ambrosia Fusariam Clade fungi.</title>
        <authorList>
            <person name="Stajich J.E."/>
            <person name="Carrillo J."/>
            <person name="Kijimoto T."/>
            <person name="Eskalen A."/>
            <person name="O'Donnell K."/>
            <person name="Kasson M."/>
        </authorList>
    </citation>
    <scope>NUCLEOTIDE SEQUENCE [LARGE SCALE GENOMIC DNA]</scope>
    <source>
        <strain evidence="10">UCR3666</strain>
    </source>
</reference>
<name>A0A3M2SJL3_9HYPO</name>
<dbReference type="EMBL" id="NKUJ01000028">
    <property type="protein sequence ID" value="RMJ17740.1"/>
    <property type="molecule type" value="Genomic_DNA"/>
</dbReference>
<evidence type="ECO:0000313" key="11">
    <source>
        <dbReference type="Proteomes" id="UP000277212"/>
    </source>
</evidence>
<evidence type="ECO:0000256" key="6">
    <source>
        <dbReference type="ARBA" id="ARBA00023180"/>
    </source>
</evidence>
<evidence type="ECO:0000256" key="8">
    <source>
        <dbReference type="SAM" id="Phobius"/>
    </source>
</evidence>
<feature type="transmembrane region" description="Helical" evidence="8">
    <location>
        <begin position="437"/>
        <end position="459"/>
    </location>
</feature>
<feature type="transmembrane region" description="Helical" evidence="8">
    <location>
        <begin position="121"/>
        <end position="140"/>
    </location>
</feature>